<feature type="domain" description="Methyltransferase" evidence="10">
    <location>
        <begin position="64"/>
        <end position="211"/>
    </location>
</feature>
<comment type="similarity">
    <text evidence="3">Belongs to the methyltransferase superfamily. Arsenite methyltransferase family.</text>
</comment>
<keyword evidence="9" id="KW-0175">Coiled coil</keyword>
<evidence type="ECO:0000256" key="4">
    <source>
        <dbReference type="ARBA" id="ARBA00034521"/>
    </source>
</evidence>
<protein>
    <recommendedName>
        <fullName evidence="5">Arsenite methyltransferase</fullName>
        <ecNumber evidence="4">2.1.1.137</ecNumber>
    </recommendedName>
</protein>
<evidence type="ECO:0000313" key="12">
    <source>
        <dbReference type="Proteomes" id="UP000054342"/>
    </source>
</evidence>
<organism evidence="11 12">
    <name type="scientific">Exophiala xenobiotica</name>
    <dbReference type="NCBI Taxonomy" id="348802"/>
    <lineage>
        <taxon>Eukaryota</taxon>
        <taxon>Fungi</taxon>
        <taxon>Dikarya</taxon>
        <taxon>Ascomycota</taxon>
        <taxon>Pezizomycotina</taxon>
        <taxon>Eurotiomycetes</taxon>
        <taxon>Chaetothyriomycetidae</taxon>
        <taxon>Chaetothyriales</taxon>
        <taxon>Herpotrichiellaceae</taxon>
        <taxon>Exophiala</taxon>
    </lineage>
</organism>
<proteinExistence type="inferred from homology"/>
<dbReference type="STRING" id="348802.A0A0D2EXN3"/>
<dbReference type="PANTHER" id="PTHR43675">
    <property type="entry name" value="ARSENITE METHYLTRANSFERASE"/>
    <property type="match status" value="1"/>
</dbReference>
<reference evidence="11 12" key="1">
    <citation type="submission" date="2015-01" db="EMBL/GenBank/DDBJ databases">
        <title>The Genome Sequence of Exophiala xenobiotica CBS118157.</title>
        <authorList>
            <consortium name="The Broad Institute Genomics Platform"/>
            <person name="Cuomo C."/>
            <person name="de Hoog S."/>
            <person name="Gorbushina A."/>
            <person name="Stielow B."/>
            <person name="Teixiera M."/>
            <person name="Abouelleil A."/>
            <person name="Chapman S.B."/>
            <person name="Priest M."/>
            <person name="Young S.K."/>
            <person name="Wortman J."/>
            <person name="Nusbaum C."/>
            <person name="Birren B."/>
        </authorList>
    </citation>
    <scope>NUCLEOTIDE SEQUENCE [LARGE SCALE GENOMIC DNA]</scope>
    <source>
        <strain evidence="11 12">CBS 118157</strain>
    </source>
</reference>
<dbReference type="HOGENOM" id="CLU_052868_3_1_1"/>
<keyword evidence="1" id="KW-0808">Transferase</keyword>
<gene>
    <name evidence="11" type="ORF">PV05_08189</name>
</gene>
<evidence type="ECO:0000256" key="8">
    <source>
        <dbReference type="ARBA" id="ARBA00048428"/>
    </source>
</evidence>
<dbReference type="GeneID" id="25330097"/>
<dbReference type="EMBL" id="KN847321">
    <property type="protein sequence ID" value="KIW52559.1"/>
    <property type="molecule type" value="Genomic_DNA"/>
</dbReference>
<accession>A0A0D2EXN3</accession>
<dbReference type="GO" id="GO:0030791">
    <property type="term" value="F:arsenite methyltransferase activity"/>
    <property type="evidence" value="ECO:0007669"/>
    <property type="project" value="UniProtKB-EC"/>
</dbReference>
<sequence length="288" mass="30630">MDKTAIYKRVQEHYGLAAKSTDTAYSQTVAKAFGYSAEELAMAPGEANLGLSCGNPVAIANLREGETVVDLGSGAGFDVFLAARKVGAQGKAIGIDMNKDMLERANQNKAKAKADNASFIESNITKIALPDATADCIISNCVVNLVPEGEKQLVFNEMFRLLKPGGRLAISDLLVKKDLSEELKANMALYVGCVAGASRMHDYETYLRRAGFSDTLIADSHVDLNVYLQAKEGSSGGSCCGESSEGACCEKSPSCCNKRDTDPGDVLELSKLDLNELAGSFKVYAIKA</sequence>
<feature type="coiled-coil region" evidence="9">
    <location>
        <begin position="95"/>
        <end position="122"/>
    </location>
</feature>
<evidence type="ECO:0000256" key="6">
    <source>
        <dbReference type="ARBA" id="ARBA00047941"/>
    </source>
</evidence>
<evidence type="ECO:0000256" key="9">
    <source>
        <dbReference type="SAM" id="Coils"/>
    </source>
</evidence>
<comment type="catalytic activity">
    <reaction evidence="6">
        <text>arsenic triglutathione + [thioredoxin]-dithiol + S-adenosyl-L-methionine + 2 H2O = methylarsonous acid + [thioredoxin]-disulfide + 3 glutathione + S-adenosyl-L-homocysteine + H(+)</text>
        <dbReference type="Rhea" id="RHEA:69460"/>
        <dbReference type="Rhea" id="RHEA-COMP:10698"/>
        <dbReference type="Rhea" id="RHEA-COMP:10700"/>
        <dbReference type="ChEBI" id="CHEBI:15377"/>
        <dbReference type="ChEBI" id="CHEBI:15378"/>
        <dbReference type="ChEBI" id="CHEBI:17826"/>
        <dbReference type="ChEBI" id="CHEBI:29950"/>
        <dbReference type="ChEBI" id="CHEBI:50058"/>
        <dbReference type="ChEBI" id="CHEBI:57856"/>
        <dbReference type="ChEBI" id="CHEBI:57925"/>
        <dbReference type="ChEBI" id="CHEBI:59789"/>
        <dbReference type="ChEBI" id="CHEBI:183640"/>
        <dbReference type="EC" id="2.1.1.137"/>
    </reaction>
</comment>
<evidence type="ECO:0000256" key="5">
    <source>
        <dbReference type="ARBA" id="ARBA00034545"/>
    </source>
</evidence>
<dbReference type="Gene3D" id="3.40.50.150">
    <property type="entry name" value="Vaccinia Virus protein VP39"/>
    <property type="match status" value="1"/>
</dbReference>
<comment type="catalytic activity">
    <reaction evidence="8">
        <text>arsenic triglutathione + 3 [thioredoxin]-dithiol + 3 S-adenosyl-L-methionine = trimethylarsine + 3 [thioredoxin]-disulfide + 3 glutathione + 3 S-adenosyl-L-homocysteine + 3 H(+)</text>
        <dbReference type="Rhea" id="RHEA:69432"/>
        <dbReference type="Rhea" id="RHEA-COMP:10698"/>
        <dbReference type="Rhea" id="RHEA-COMP:10700"/>
        <dbReference type="ChEBI" id="CHEBI:15378"/>
        <dbReference type="ChEBI" id="CHEBI:27130"/>
        <dbReference type="ChEBI" id="CHEBI:29950"/>
        <dbReference type="ChEBI" id="CHEBI:50058"/>
        <dbReference type="ChEBI" id="CHEBI:57856"/>
        <dbReference type="ChEBI" id="CHEBI:57925"/>
        <dbReference type="ChEBI" id="CHEBI:59789"/>
        <dbReference type="ChEBI" id="CHEBI:183640"/>
        <dbReference type="EC" id="2.1.1.137"/>
    </reaction>
</comment>
<dbReference type="EC" id="2.1.1.137" evidence="4"/>
<evidence type="ECO:0000256" key="7">
    <source>
        <dbReference type="ARBA" id="ARBA00047943"/>
    </source>
</evidence>
<dbReference type="AlphaFoldDB" id="A0A0D2EXN3"/>
<dbReference type="InterPro" id="IPR026669">
    <property type="entry name" value="Arsenite_MeTrfase-like"/>
</dbReference>
<dbReference type="PANTHER" id="PTHR43675:SF8">
    <property type="entry name" value="ARSENITE METHYLTRANSFERASE"/>
    <property type="match status" value="1"/>
</dbReference>
<dbReference type="InterPro" id="IPR025714">
    <property type="entry name" value="Methyltranfer_dom"/>
</dbReference>
<comment type="catalytic activity">
    <reaction evidence="7">
        <text>arsenic triglutathione + 2 [thioredoxin]-dithiol + 2 S-adenosyl-L-methionine + H2O = dimethylarsinous acid + 2 [thioredoxin]-disulfide + 3 glutathione + 2 S-adenosyl-L-homocysteine + 2 H(+)</text>
        <dbReference type="Rhea" id="RHEA:69464"/>
        <dbReference type="Rhea" id="RHEA-COMP:10698"/>
        <dbReference type="Rhea" id="RHEA-COMP:10700"/>
        <dbReference type="ChEBI" id="CHEBI:15377"/>
        <dbReference type="ChEBI" id="CHEBI:15378"/>
        <dbReference type="ChEBI" id="CHEBI:23808"/>
        <dbReference type="ChEBI" id="CHEBI:29950"/>
        <dbReference type="ChEBI" id="CHEBI:50058"/>
        <dbReference type="ChEBI" id="CHEBI:57856"/>
        <dbReference type="ChEBI" id="CHEBI:57925"/>
        <dbReference type="ChEBI" id="CHEBI:59789"/>
        <dbReference type="ChEBI" id="CHEBI:183640"/>
        <dbReference type="EC" id="2.1.1.137"/>
    </reaction>
</comment>
<dbReference type="InterPro" id="IPR029063">
    <property type="entry name" value="SAM-dependent_MTases_sf"/>
</dbReference>
<keyword evidence="2" id="KW-0949">S-adenosyl-L-methionine</keyword>
<evidence type="ECO:0000313" key="11">
    <source>
        <dbReference type="EMBL" id="KIW52559.1"/>
    </source>
</evidence>
<evidence type="ECO:0000259" key="10">
    <source>
        <dbReference type="Pfam" id="PF13847"/>
    </source>
</evidence>
<evidence type="ECO:0000256" key="2">
    <source>
        <dbReference type="ARBA" id="ARBA00022691"/>
    </source>
</evidence>
<dbReference type="OrthoDB" id="10017101at2759"/>
<dbReference type="Pfam" id="PF13847">
    <property type="entry name" value="Methyltransf_31"/>
    <property type="match status" value="1"/>
</dbReference>
<dbReference type="SUPFAM" id="SSF53335">
    <property type="entry name" value="S-adenosyl-L-methionine-dependent methyltransferases"/>
    <property type="match status" value="1"/>
</dbReference>
<name>A0A0D2EXN3_9EURO</name>
<dbReference type="Proteomes" id="UP000054342">
    <property type="component" value="Unassembled WGS sequence"/>
</dbReference>
<dbReference type="RefSeq" id="XP_013313143.1">
    <property type="nucleotide sequence ID" value="XM_013457689.1"/>
</dbReference>
<evidence type="ECO:0000256" key="3">
    <source>
        <dbReference type="ARBA" id="ARBA00034487"/>
    </source>
</evidence>
<keyword evidence="12" id="KW-1185">Reference proteome</keyword>
<dbReference type="CDD" id="cd02440">
    <property type="entry name" value="AdoMet_MTases"/>
    <property type="match status" value="1"/>
</dbReference>
<evidence type="ECO:0000256" key="1">
    <source>
        <dbReference type="ARBA" id="ARBA00022679"/>
    </source>
</evidence>